<dbReference type="OrthoDB" id="428918at2759"/>
<evidence type="ECO:0000313" key="3">
    <source>
        <dbReference type="Proteomes" id="UP001165190"/>
    </source>
</evidence>
<dbReference type="InterPro" id="IPR043502">
    <property type="entry name" value="DNA/RNA_pol_sf"/>
</dbReference>
<organism evidence="2 3">
    <name type="scientific">Hibiscus trionum</name>
    <name type="common">Flower of an hour</name>
    <dbReference type="NCBI Taxonomy" id="183268"/>
    <lineage>
        <taxon>Eukaryota</taxon>
        <taxon>Viridiplantae</taxon>
        <taxon>Streptophyta</taxon>
        <taxon>Embryophyta</taxon>
        <taxon>Tracheophyta</taxon>
        <taxon>Spermatophyta</taxon>
        <taxon>Magnoliopsida</taxon>
        <taxon>eudicotyledons</taxon>
        <taxon>Gunneridae</taxon>
        <taxon>Pentapetalae</taxon>
        <taxon>rosids</taxon>
        <taxon>malvids</taxon>
        <taxon>Malvales</taxon>
        <taxon>Malvaceae</taxon>
        <taxon>Malvoideae</taxon>
        <taxon>Hibiscus</taxon>
    </lineage>
</organism>
<evidence type="ECO:0000313" key="2">
    <source>
        <dbReference type="EMBL" id="GMI72517.1"/>
    </source>
</evidence>
<dbReference type="AlphaFoldDB" id="A0A9W7H7P4"/>
<dbReference type="CDD" id="cd01650">
    <property type="entry name" value="RT_nLTR_like"/>
    <property type="match status" value="1"/>
</dbReference>
<dbReference type="InterPro" id="IPR036691">
    <property type="entry name" value="Endo/exonu/phosph_ase_sf"/>
</dbReference>
<comment type="caution">
    <text evidence="2">The sequence shown here is derived from an EMBL/GenBank/DDBJ whole genome shotgun (WGS) entry which is preliminary data.</text>
</comment>
<dbReference type="PANTHER" id="PTHR33116">
    <property type="entry name" value="REVERSE TRANSCRIPTASE ZINC-BINDING DOMAIN-CONTAINING PROTEIN-RELATED-RELATED"/>
    <property type="match status" value="1"/>
</dbReference>
<gene>
    <name evidence="2" type="ORF">HRI_000921000</name>
</gene>
<keyword evidence="3" id="KW-1185">Reference proteome</keyword>
<dbReference type="PANTHER" id="PTHR33116:SF86">
    <property type="entry name" value="REVERSE TRANSCRIPTASE DOMAIN-CONTAINING PROTEIN"/>
    <property type="match status" value="1"/>
</dbReference>
<dbReference type="Proteomes" id="UP001165190">
    <property type="component" value="Unassembled WGS sequence"/>
</dbReference>
<reference evidence="2" key="1">
    <citation type="submission" date="2023-05" db="EMBL/GenBank/DDBJ databases">
        <title>Genome and transcriptome analyses reveal genes involved in the formation of fine ridges on petal epidermal cells in Hibiscus trionum.</title>
        <authorList>
            <person name="Koshimizu S."/>
            <person name="Masuda S."/>
            <person name="Ishii T."/>
            <person name="Shirasu K."/>
            <person name="Hoshino A."/>
            <person name="Arita M."/>
        </authorList>
    </citation>
    <scope>NUCLEOTIDE SEQUENCE</scope>
    <source>
        <strain evidence="2">Hamamatsu line</strain>
    </source>
</reference>
<dbReference type="Pfam" id="PF00078">
    <property type="entry name" value="RVT_1"/>
    <property type="match status" value="1"/>
</dbReference>
<dbReference type="EMBL" id="BSYR01000010">
    <property type="protein sequence ID" value="GMI72517.1"/>
    <property type="molecule type" value="Genomic_DNA"/>
</dbReference>
<dbReference type="Gene3D" id="3.60.10.10">
    <property type="entry name" value="Endonuclease/exonuclease/phosphatase"/>
    <property type="match status" value="1"/>
</dbReference>
<dbReference type="InterPro" id="IPR000477">
    <property type="entry name" value="RT_dom"/>
</dbReference>
<feature type="domain" description="Reverse transcriptase" evidence="1">
    <location>
        <begin position="433"/>
        <end position="715"/>
    </location>
</feature>
<dbReference type="SUPFAM" id="SSF56219">
    <property type="entry name" value="DNase I-like"/>
    <property type="match status" value="1"/>
</dbReference>
<dbReference type="SUPFAM" id="SSF56672">
    <property type="entry name" value="DNA/RNA polymerases"/>
    <property type="match status" value="1"/>
</dbReference>
<accession>A0A9W7H7P4</accession>
<evidence type="ECO:0000259" key="1">
    <source>
        <dbReference type="PROSITE" id="PS50878"/>
    </source>
</evidence>
<dbReference type="PROSITE" id="PS50878">
    <property type="entry name" value="RT_POL"/>
    <property type="match status" value="1"/>
</dbReference>
<sequence>MKRIRQRCGFINGIEVAADGSRGGLSLSWTHDVNISLISFSSSHIDVHITDLDSANTWRFTGFYGNPITSQRSHSWNFLKSLNTDPSMPWLVAGDFNEVLYANEKRGGHVRSQQQMNSFRAAMSDCDLTDLGYSGRWYTWEKGRLARNNIRERLDRGMANSSWLSTFPSHSVKHLSHTISDHCPILISTTDSRIARDVSLAFKFDANWILEGDVEGIIQSTWSESEGDFVSKLSAVSYALKNWCRTLNSRRKISADALTSRLEQLSSEDPSDDNLAEILEVKLALNMESDKDELFWEQRAWANWFQKGDKNTSFFHKWASFRKRKNTIRRLKRNDGTWVENELDLLELAKDHFDSIFSSSPVADPSNVLNLVRPSITVSDNTDLNQPISPEEVLLAVKSMAPLKASGPDGFPALFFQQYWSIVGANLVYFCNMLFSGSASLDGINKTNIVLIPKVAAPSSMDNFRPISLCQVFYKIYAKVLANRLRSLLDKCIDQSQSAFVPGRLITDNILIAYELLHSMKIKRSGKKGAFALKLDMAKAYDKVNWGFLRAMMLRLGFTDTWVSALMHCVTSVSYSVIVNGSVGDSFSPTCGIRQGDPLSPYLFLLCAEGLSSILNVAKSTGSIKGTKAGRFGVPITHLFFADDGILFGQNTLDEAARLKDLISSYESVSGQQVNYGKSSIFFSGNCSLALKNAISGLFRVRVSTNPEHYLGLPNMVGRQKKEAFASLRDKMHVHTDNWSLRDLSMGGKEIFIKSVLQAIPLVAMQCFLFPKSLCNDLELIMNRYWWRNSSTKKGIHWASWSTLCLPKKDGGLGFRSLAKLNIALLAKQGWNIIQNSTSLLSRVLKGKYFPNGNFMNAGLGSYPSYTWKSIWCSKGLLEQGLGWRVGSGDLIRIWEDAWVPDAASGKIQGVIPNVNYLRVNELINT</sequence>
<name>A0A9W7H7P4_HIBTR</name>
<proteinExistence type="predicted"/>
<protein>
    <recommendedName>
        <fullName evidence="1">Reverse transcriptase domain-containing protein</fullName>
    </recommendedName>
</protein>